<accession>A0A1D7TIF6</accession>
<evidence type="ECO:0000313" key="3">
    <source>
        <dbReference type="EMBL" id="AOO64763.1"/>
    </source>
</evidence>
<keyword evidence="4" id="KW-1185">Reference proteome</keyword>
<dbReference type="PANTHER" id="PTHR35568">
    <property type="entry name" value="TRANSCRIPTIONAL REGULATOR DAUR"/>
    <property type="match status" value="1"/>
</dbReference>
<dbReference type="PANTHER" id="PTHR35568:SF1">
    <property type="entry name" value="TRANSCRIPTIONAL REGULATOR DAUR"/>
    <property type="match status" value="1"/>
</dbReference>
<dbReference type="RefSeq" id="WP_069477611.1">
    <property type="nucleotide sequence ID" value="NZ_CP017111.1"/>
</dbReference>
<dbReference type="Pfam" id="PF08348">
    <property type="entry name" value="PAS_6"/>
    <property type="match status" value="1"/>
</dbReference>
<sequence>MKKELKPYVALCDAIGKLFYPNVEVVMHDLEAKKLVHIVNAFSKRRVGDAMLSELKDLNSIKENWVGPYDKTSSEGKRLKAVSIIVRDADEKPIGMICINYNTEPIETLFESLKGFLHVNDSAPKPSVLFSQSWREHTDETIEKYLSSKNIALSGLSSDDKKELVIFLESEGIFAIRNVVGYICSVLNVSKATIYNWLKAVRS</sequence>
<feature type="domain" description="YheO-like" evidence="1">
    <location>
        <begin position="5"/>
        <end position="108"/>
    </location>
</feature>
<name>A0A1D7TIF6_9BACT</name>
<gene>
    <name evidence="3" type="ORF">SHALO_0982</name>
</gene>
<dbReference type="InterPro" id="IPR039446">
    <property type="entry name" value="DauR-like"/>
</dbReference>
<dbReference type="InterPro" id="IPR013559">
    <property type="entry name" value="YheO"/>
</dbReference>
<reference evidence="4" key="1">
    <citation type="submission" date="2016-08" db="EMBL/GenBank/DDBJ databases">
        <title>Complete genome sequence of the organohalide-respiring Epsilonproteobacterium Sulfurospirillum halorespirans.</title>
        <authorList>
            <person name="Goris T."/>
            <person name="Zimmermann J."/>
            <person name="Schenz B."/>
            <person name="Lemos M."/>
            <person name="Hackermueller J."/>
            <person name="Diekert G."/>
        </authorList>
    </citation>
    <scope>NUCLEOTIDE SEQUENCE [LARGE SCALE GENOMIC DNA]</scope>
    <source>
        <strain>DSM 13726</strain>
        <strain evidence="4">PCE-M2</strain>
    </source>
</reference>
<proteinExistence type="predicted"/>
<evidence type="ECO:0000259" key="2">
    <source>
        <dbReference type="Pfam" id="PF13309"/>
    </source>
</evidence>
<dbReference type="EMBL" id="CP017111">
    <property type="protein sequence ID" value="AOO64763.1"/>
    <property type="molecule type" value="Genomic_DNA"/>
</dbReference>
<dbReference type="AlphaFoldDB" id="A0A1D7TIF6"/>
<dbReference type="KEGG" id="shal:SHALO_0982"/>
<protein>
    <submittedName>
        <fullName evidence="3">Regulatory protein</fullName>
    </submittedName>
</protein>
<organism evidence="3 4">
    <name type="scientific">Sulfurospirillum halorespirans DSM 13726</name>
    <dbReference type="NCBI Taxonomy" id="1193502"/>
    <lineage>
        <taxon>Bacteria</taxon>
        <taxon>Pseudomonadati</taxon>
        <taxon>Campylobacterota</taxon>
        <taxon>Epsilonproteobacteria</taxon>
        <taxon>Campylobacterales</taxon>
        <taxon>Sulfurospirillaceae</taxon>
        <taxon>Sulfurospirillum</taxon>
    </lineage>
</organism>
<dbReference type="InterPro" id="IPR039445">
    <property type="entry name" value="DauR-like_HTH"/>
</dbReference>
<evidence type="ECO:0000313" key="4">
    <source>
        <dbReference type="Proteomes" id="UP000094609"/>
    </source>
</evidence>
<dbReference type="Proteomes" id="UP000094609">
    <property type="component" value="Chromosome"/>
</dbReference>
<feature type="domain" description="Transcriptional regulator DauR-like HTH" evidence="2">
    <location>
        <begin position="139"/>
        <end position="199"/>
    </location>
</feature>
<dbReference type="Pfam" id="PF13309">
    <property type="entry name" value="HTH_22"/>
    <property type="match status" value="1"/>
</dbReference>
<dbReference type="PATRIC" id="fig|1193502.14.peg.990"/>
<evidence type="ECO:0000259" key="1">
    <source>
        <dbReference type="Pfam" id="PF08348"/>
    </source>
</evidence>